<reference evidence="1 2" key="1">
    <citation type="submission" date="2017-01" db="EMBL/GenBank/DDBJ databases">
        <authorList>
            <person name="Mah S.A."/>
            <person name="Swanson W.J."/>
            <person name="Moy G.W."/>
            <person name="Vacquier V.D."/>
        </authorList>
    </citation>
    <scope>NUCLEOTIDE SEQUENCE [LARGE SCALE GENOMIC DNA]</scope>
    <source>
        <strain evidence="1 2">GSMNP</strain>
    </source>
</reference>
<gene>
    <name evidence="1" type="ORF">AYI70_g2985</name>
</gene>
<proteinExistence type="predicted"/>
<accession>A0A1R1Y5T6</accession>
<dbReference type="EMBL" id="LSSN01000806">
    <property type="protein sequence ID" value="OMJ22268.1"/>
    <property type="molecule type" value="Genomic_DNA"/>
</dbReference>
<dbReference type="Proteomes" id="UP000187283">
    <property type="component" value="Unassembled WGS sequence"/>
</dbReference>
<dbReference type="AlphaFoldDB" id="A0A1R1Y5T6"/>
<comment type="caution">
    <text evidence="1">The sequence shown here is derived from an EMBL/GenBank/DDBJ whole genome shotgun (WGS) entry which is preliminary data.</text>
</comment>
<organism evidence="1 2">
    <name type="scientific">Smittium culicis</name>
    <dbReference type="NCBI Taxonomy" id="133412"/>
    <lineage>
        <taxon>Eukaryota</taxon>
        <taxon>Fungi</taxon>
        <taxon>Fungi incertae sedis</taxon>
        <taxon>Zoopagomycota</taxon>
        <taxon>Kickxellomycotina</taxon>
        <taxon>Harpellomycetes</taxon>
        <taxon>Harpellales</taxon>
        <taxon>Legeriomycetaceae</taxon>
        <taxon>Smittium</taxon>
    </lineage>
</organism>
<evidence type="ECO:0000313" key="2">
    <source>
        <dbReference type="Proteomes" id="UP000187283"/>
    </source>
</evidence>
<protein>
    <submittedName>
        <fullName evidence="1">Uncharacterized protein</fullName>
    </submittedName>
</protein>
<name>A0A1R1Y5T6_9FUNG</name>
<keyword evidence="2" id="KW-1185">Reference proteome</keyword>
<evidence type="ECO:0000313" key="1">
    <source>
        <dbReference type="EMBL" id="OMJ22268.1"/>
    </source>
</evidence>
<sequence length="74" mass="8095">MVSLIALISLKPPPTPIEVFPQLRALAFEAPYNFDVFEPAFEPNAELSIGGRVGFTDGRLEYGCRTGFGGGHRR</sequence>